<sequence length="103" mass="11247">MRGAGGGAAGNADHPRPGFSPVPKLPPPPLLLLALMCWRLRPPGSWAEDPSLGGGVDLRLYDTSRTRRFLLHTRFARHPGWCSRLSLELIRHLGSDRQDAGST</sequence>
<feature type="region of interest" description="Disordered" evidence="1">
    <location>
        <begin position="1"/>
        <end position="23"/>
    </location>
</feature>
<accession>A0ABN9A3W0</accession>
<keyword evidence="3" id="KW-1185">Reference proteome</keyword>
<evidence type="ECO:0000313" key="2">
    <source>
        <dbReference type="EMBL" id="CAI9180967.1"/>
    </source>
</evidence>
<protein>
    <submittedName>
        <fullName evidence="2">Uncharacterized protein</fullName>
    </submittedName>
</protein>
<evidence type="ECO:0000313" key="3">
    <source>
        <dbReference type="Proteomes" id="UP001176941"/>
    </source>
</evidence>
<organism evidence="2 3">
    <name type="scientific">Rangifer tarandus platyrhynchus</name>
    <name type="common">Svalbard reindeer</name>
    <dbReference type="NCBI Taxonomy" id="3082113"/>
    <lineage>
        <taxon>Eukaryota</taxon>
        <taxon>Metazoa</taxon>
        <taxon>Chordata</taxon>
        <taxon>Craniata</taxon>
        <taxon>Vertebrata</taxon>
        <taxon>Euteleostomi</taxon>
        <taxon>Mammalia</taxon>
        <taxon>Eutheria</taxon>
        <taxon>Laurasiatheria</taxon>
        <taxon>Artiodactyla</taxon>
        <taxon>Ruminantia</taxon>
        <taxon>Pecora</taxon>
        <taxon>Cervidae</taxon>
        <taxon>Odocoileinae</taxon>
        <taxon>Rangifer</taxon>
    </lineage>
</organism>
<dbReference type="Proteomes" id="UP001176941">
    <property type="component" value="Chromosome X"/>
</dbReference>
<dbReference type="EMBL" id="OX460343">
    <property type="protein sequence ID" value="CAI9180967.1"/>
    <property type="molecule type" value="Genomic_DNA"/>
</dbReference>
<evidence type="ECO:0000256" key="1">
    <source>
        <dbReference type="SAM" id="MobiDB-lite"/>
    </source>
</evidence>
<proteinExistence type="predicted"/>
<reference evidence="2" key="1">
    <citation type="submission" date="2023-04" db="EMBL/GenBank/DDBJ databases">
        <authorList>
            <consortium name="ELIXIR-Norway"/>
        </authorList>
    </citation>
    <scope>NUCLEOTIDE SEQUENCE [LARGE SCALE GENOMIC DNA]</scope>
</reference>
<gene>
    <name evidence="2" type="ORF">MRATA1EN1_LOCUS29929</name>
</gene>
<name>A0ABN9A3W0_RANTA</name>